<dbReference type="STRING" id="1314776.A0A166BFQ8"/>
<keyword evidence="7" id="KW-1185">Reference proteome</keyword>
<organism evidence="6 7">
    <name type="scientific">Sistotremastrum suecicum HHB10207 ss-3</name>
    <dbReference type="NCBI Taxonomy" id="1314776"/>
    <lineage>
        <taxon>Eukaryota</taxon>
        <taxon>Fungi</taxon>
        <taxon>Dikarya</taxon>
        <taxon>Basidiomycota</taxon>
        <taxon>Agaricomycotina</taxon>
        <taxon>Agaricomycetes</taxon>
        <taxon>Sistotremastrales</taxon>
        <taxon>Sistotremastraceae</taxon>
        <taxon>Sistotremastrum</taxon>
    </lineage>
</organism>
<evidence type="ECO:0000256" key="4">
    <source>
        <dbReference type="PROSITE-ProRule" id="PRU00134"/>
    </source>
</evidence>
<keyword evidence="1" id="KW-0479">Metal-binding</keyword>
<sequence length="428" mass="49532">MRRNCAVCETPTRKTCTGCARIAYCSPECQTKGWLSHRLACDRPGREITTADRLACVVTKVSDGELMMDTQTMFDYGIDRVAGERDVFSLLRIYTELLQELGVKPSSLHTWRIEGRLYREMLATYRAAGNRASKVNFAWLCRHEHVFDPNYDPSHFYDVQEDEWHMRGWRAIGGSASFRWSDVREIVASWPEYKQICLNFYNTVLAVGGPAIQAFGPWLQFGFCAFEDTASEPVQDLYACLIVLCTFDEFCEAYRTSALIPLMDRKGLKEMRLSMPQAHEFEVVLSESPNNISTIWWLKSYALLTKSNLHLTVLIPYGFGNCRDRAEFRQLMQFYNRHFREGKVPPFELQKAAENDRIYDYISKHPSVKIANSEKRFLSRVLQTHNREIFGGSSVSTKAQWHQLDKMVLVLTIYLTSPMYKWSQAQRS</sequence>
<dbReference type="Pfam" id="PF01753">
    <property type="entry name" value="zf-MYND"/>
    <property type="match status" value="1"/>
</dbReference>
<dbReference type="AlphaFoldDB" id="A0A166BFQ8"/>
<name>A0A166BFQ8_9AGAM</name>
<evidence type="ECO:0000256" key="1">
    <source>
        <dbReference type="ARBA" id="ARBA00022723"/>
    </source>
</evidence>
<evidence type="ECO:0000259" key="5">
    <source>
        <dbReference type="PROSITE" id="PS50865"/>
    </source>
</evidence>
<evidence type="ECO:0000256" key="3">
    <source>
        <dbReference type="ARBA" id="ARBA00022833"/>
    </source>
</evidence>
<dbReference type="OrthoDB" id="4851849at2759"/>
<accession>A0A166BFQ8</accession>
<dbReference type="InterPro" id="IPR002893">
    <property type="entry name" value="Znf_MYND"/>
</dbReference>
<dbReference type="Proteomes" id="UP000076798">
    <property type="component" value="Unassembled WGS sequence"/>
</dbReference>
<dbReference type="Gene3D" id="6.10.140.2220">
    <property type="match status" value="1"/>
</dbReference>
<dbReference type="SUPFAM" id="SSF144232">
    <property type="entry name" value="HIT/MYND zinc finger-like"/>
    <property type="match status" value="1"/>
</dbReference>
<dbReference type="GO" id="GO:0008270">
    <property type="term" value="F:zinc ion binding"/>
    <property type="evidence" value="ECO:0007669"/>
    <property type="project" value="UniProtKB-KW"/>
</dbReference>
<dbReference type="EMBL" id="KV428110">
    <property type="protein sequence ID" value="KZT36321.1"/>
    <property type="molecule type" value="Genomic_DNA"/>
</dbReference>
<proteinExistence type="predicted"/>
<keyword evidence="3" id="KW-0862">Zinc</keyword>
<keyword evidence="2 4" id="KW-0863">Zinc-finger</keyword>
<protein>
    <recommendedName>
        <fullName evidence="5">MYND-type domain-containing protein</fullName>
    </recommendedName>
</protein>
<feature type="domain" description="MYND-type" evidence="5">
    <location>
        <begin position="5"/>
        <end position="41"/>
    </location>
</feature>
<reference evidence="6 7" key="1">
    <citation type="journal article" date="2016" name="Mol. Biol. Evol.">
        <title>Comparative Genomics of Early-Diverging Mushroom-Forming Fungi Provides Insights into the Origins of Lignocellulose Decay Capabilities.</title>
        <authorList>
            <person name="Nagy L.G."/>
            <person name="Riley R."/>
            <person name="Tritt A."/>
            <person name="Adam C."/>
            <person name="Daum C."/>
            <person name="Floudas D."/>
            <person name="Sun H."/>
            <person name="Yadav J.S."/>
            <person name="Pangilinan J."/>
            <person name="Larsson K.H."/>
            <person name="Matsuura K."/>
            <person name="Barry K."/>
            <person name="Labutti K."/>
            <person name="Kuo R."/>
            <person name="Ohm R.A."/>
            <person name="Bhattacharya S.S."/>
            <person name="Shirouzu T."/>
            <person name="Yoshinaga Y."/>
            <person name="Martin F.M."/>
            <person name="Grigoriev I.V."/>
            <person name="Hibbett D.S."/>
        </authorList>
    </citation>
    <scope>NUCLEOTIDE SEQUENCE [LARGE SCALE GENOMIC DNA]</scope>
    <source>
        <strain evidence="6 7">HHB10207 ss-3</strain>
    </source>
</reference>
<dbReference type="PROSITE" id="PS01360">
    <property type="entry name" value="ZF_MYND_1"/>
    <property type="match status" value="1"/>
</dbReference>
<evidence type="ECO:0000256" key="2">
    <source>
        <dbReference type="ARBA" id="ARBA00022771"/>
    </source>
</evidence>
<gene>
    <name evidence="6" type="ORF">SISSUDRAFT_1130423</name>
</gene>
<dbReference type="PROSITE" id="PS50865">
    <property type="entry name" value="ZF_MYND_2"/>
    <property type="match status" value="1"/>
</dbReference>
<evidence type="ECO:0000313" key="7">
    <source>
        <dbReference type="Proteomes" id="UP000076798"/>
    </source>
</evidence>
<evidence type="ECO:0000313" key="6">
    <source>
        <dbReference type="EMBL" id="KZT36321.1"/>
    </source>
</evidence>